<organism evidence="3 4">
    <name type="scientific">Candidatus Wolfebacteria bacterium RIFCSPHIGHO2_01_FULL_48_22</name>
    <dbReference type="NCBI Taxonomy" id="1802555"/>
    <lineage>
        <taxon>Bacteria</taxon>
        <taxon>Candidatus Wolfeibacteriota</taxon>
    </lineage>
</organism>
<dbReference type="STRING" id="1802555.A2755_00645"/>
<dbReference type="AlphaFoldDB" id="A0A1F8DV43"/>
<evidence type="ECO:0000313" key="4">
    <source>
        <dbReference type="Proteomes" id="UP000177029"/>
    </source>
</evidence>
<name>A0A1F8DV43_9BACT</name>
<protein>
    <submittedName>
        <fullName evidence="3">Uncharacterized protein</fullName>
    </submittedName>
</protein>
<evidence type="ECO:0000313" key="3">
    <source>
        <dbReference type="EMBL" id="OGM91859.1"/>
    </source>
</evidence>
<evidence type="ECO:0000259" key="1">
    <source>
        <dbReference type="Pfam" id="PF01368"/>
    </source>
</evidence>
<dbReference type="Gene3D" id="3.10.310.30">
    <property type="match status" value="1"/>
</dbReference>
<dbReference type="Pfam" id="PF02272">
    <property type="entry name" value="DHHA1"/>
    <property type="match status" value="1"/>
</dbReference>
<proteinExistence type="predicted"/>
<dbReference type="PANTHER" id="PTHR42146:SF1">
    <property type="entry name" value="OLIGORIBONUCLEASE NRNB"/>
    <property type="match status" value="1"/>
</dbReference>
<dbReference type="InterPro" id="IPR052968">
    <property type="entry name" value="Nucleotide_metab_enz"/>
</dbReference>
<sequence>MKKRTKKVYVYYHKDCFDGFCAAWVVWKKLGEKAAYTALLPDSLPKKLPHNSLLFFVDLCPRGNKIALLKKKGNVVTVIDHHQSSAAYVAFADDYLFDTKKSGAGLAWKYFFAGGKAPWLVRYVEDGDLWRRKYSQTNLVRNMLALEGMDDFNRWGLFAKKVENPKTRRIIFTGGKLIEKYRQRLIEESAARAQKVRFEGHTVYAVNESTESIRSEVAHVLYAKLPPFSIVWAQDESEIHISLRSEKGLFDVTRLAKKYGGGGHPVAAGIRLPLGTPLPWKIVKKSNGKK</sequence>
<dbReference type="EMBL" id="MGIP01000005">
    <property type="protein sequence ID" value="OGM91859.1"/>
    <property type="molecule type" value="Genomic_DNA"/>
</dbReference>
<gene>
    <name evidence="3" type="ORF">A2755_00645</name>
</gene>
<dbReference type="InterPro" id="IPR003156">
    <property type="entry name" value="DHHA1_dom"/>
</dbReference>
<dbReference type="InterPro" id="IPR038763">
    <property type="entry name" value="DHH_sf"/>
</dbReference>
<dbReference type="Pfam" id="PF01368">
    <property type="entry name" value="DHH"/>
    <property type="match status" value="1"/>
</dbReference>
<evidence type="ECO:0000259" key="2">
    <source>
        <dbReference type="Pfam" id="PF02272"/>
    </source>
</evidence>
<feature type="domain" description="DDH" evidence="1">
    <location>
        <begin position="7"/>
        <end position="110"/>
    </location>
</feature>
<dbReference type="Proteomes" id="UP000177029">
    <property type="component" value="Unassembled WGS sequence"/>
</dbReference>
<comment type="caution">
    <text evidence="3">The sequence shown here is derived from an EMBL/GenBank/DDBJ whole genome shotgun (WGS) entry which is preliminary data.</text>
</comment>
<dbReference type="PANTHER" id="PTHR42146">
    <property type="entry name" value="3',5'-CYCLIC-NUCLEOTIDE PHOSPHODIESTERASE"/>
    <property type="match status" value="1"/>
</dbReference>
<reference evidence="3 4" key="1">
    <citation type="journal article" date="2016" name="Nat. Commun.">
        <title>Thousands of microbial genomes shed light on interconnected biogeochemical processes in an aquifer system.</title>
        <authorList>
            <person name="Anantharaman K."/>
            <person name="Brown C.T."/>
            <person name="Hug L.A."/>
            <person name="Sharon I."/>
            <person name="Castelle C.J."/>
            <person name="Probst A.J."/>
            <person name="Thomas B.C."/>
            <person name="Singh A."/>
            <person name="Wilkins M.J."/>
            <person name="Karaoz U."/>
            <person name="Brodie E.L."/>
            <person name="Williams K.H."/>
            <person name="Hubbard S.S."/>
            <person name="Banfield J.F."/>
        </authorList>
    </citation>
    <scope>NUCLEOTIDE SEQUENCE [LARGE SCALE GENOMIC DNA]</scope>
</reference>
<accession>A0A1F8DV43</accession>
<feature type="domain" description="DHHA1" evidence="2">
    <location>
        <begin position="227"/>
        <end position="273"/>
    </location>
</feature>
<dbReference type="GO" id="GO:0003676">
    <property type="term" value="F:nucleic acid binding"/>
    <property type="evidence" value="ECO:0007669"/>
    <property type="project" value="InterPro"/>
</dbReference>
<dbReference type="InterPro" id="IPR001667">
    <property type="entry name" value="DDH_dom"/>
</dbReference>
<dbReference type="SUPFAM" id="SSF64182">
    <property type="entry name" value="DHH phosphoesterases"/>
    <property type="match status" value="1"/>
</dbReference>